<dbReference type="RefSeq" id="WP_155587836.1">
    <property type="nucleotide sequence ID" value="NZ_WFKQ01000231.1"/>
</dbReference>
<evidence type="ECO:0000313" key="2">
    <source>
        <dbReference type="EMBL" id="MUG33618.1"/>
    </source>
</evidence>
<evidence type="ECO:0000313" key="3">
    <source>
        <dbReference type="Proteomes" id="UP000442109"/>
    </source>
</evidence>
<keyword evidence="3" id="KW-1185">Reference proteome</keyword>
<gene>
    <name evidence="2" type="ORF">GB996_12640</name>
</gene>
<reference evidence="2 3" key="1">
    <citation type="journal article" date="2019" name="PLoS ONE">
        <title>Pup mortality in New Zealand sea lions (Phocarctos hookeri) at Enderby Island, Auckland Islands, 2013-18.</title>
        <authorList>
            <person name="Michael S.A."/>
            <person name="Hayman D.T.S."/>
            <person name="Gray R."/>
            <person name="Zhang J."/>
            <person name="Rogers L."/>
            <person name="Roe W.D."/>
        </authorList>
    </citation>
    <scope>NUCLEOTIDE SEQUENCE [LARGE SCALE GENOMIC DNA]</scope>
    <source>
        <strain evidence="2 3">SM868</strain>
    </source>
</reference>
<feature type="signal peptide" evidence="1">
    <location>
        <begin position="1"/>
        <end position="24"/>
    </location>
</feature>
<dbReference type="Proteomes" id="UP000442109">
    <property type="component" value="Unassembled WGS sequence"/>
</dbReference>
<keyword evidence="1" id="KW-0732">Signal</keyword>
<feature type="chain" id="PRO_5032310893" evidence="1">
    <location>
        <begin position="25"/>
        <end position="73"/>
    </location>
</feature>
<sequence>MKRLWVILGALAVFCALSVTSASAARLVTDELNWQVSVGQTATPGGYIYPTTNAIGVGETDTTATFSTLGWVL</sequence>
<comment type="caution">
    <text evidence="2">The sequence shown here is derived from an EMBL/GenBank/DDBJ whole genome shotgun (WGS) entry which is preliminary data.</text>
</comment>
<accession>A0A844M4K8</accession>
<dbReference type="AlphaFoldDB" id="A0A844M4K8"/>
<dbReference type="EMBL" id="WFKQ01000231">
    <property type="protein sequence ID" value="MUG33618.1"/>
    <property type="molecule type" value="Genomic_DNA"/>
</dbReference>
<name>A0A844M4K8_9GAMM</name>
<organism evidence="2 3">
    <name type="scientific">Psychrobacter sanguinis</name>
    <dbReference type="NCBI Taxonomy" id="861445"/>
    <lineage>
        <taxon>Bacteria</taxon>
        <taxon>Pseudomonadati</taxon>
        <taxon>Pseudomonadota</taxon>
        <taxon>Gammaproteobacteria</taxon>
        <taxon>Moraxellales</taxon>
        <taxon>Moraxellaceae</taxon>
        <taxon>Psychrobacter</taxon>
    </lineage>
</organism>
<feature type="non-terminal residue" evidence="2">
    <location>
        <position position="73"/>
    </location>
</feature>
<protein>
    <submittedName>
        <fullName evidence="2">Uncharacterized protein</fullName>
    </submittedName>
</protein>
<proteinExistence type="predicted"/>
<evidence type="ECO:0000256" key="1">
    <source>
        <dbReference type="SAM" id="SignalP"/>
    </source>
</evidence>